<sequence length="196" mass="21993">MNTISDLSDQPNPVRQRIMREFLNQLKSKDYCDISVSELAQAAEVGRTSFYRLFNRKLDVLLACHEQLFAKLFVGKDSAADWLAAEPADHLVEMLSFFNSNGAFRRSMAYQLGSDMALANRLLRQQLEQFISERLQRCFGEQLQIPADTLGCAIGGLYFNLFTMGIIGGANDTPANQARYLQLLTRAQIKAALGEC</sequence>
<comment type="caution">
    <text evidence="4">The sequence shown here is derived from an EMBL/GenBank/DDBJ whole genome shotgun (WGS) entry which is preliminary data.</text>
</comment>
<dbReference type="Gene3D" id="1.10.357.10">
    <property type="entry name" value="Tetracycline Repressor, domain 2"/>
    <property type="match status" value="1"/>
</dbReference>
<evidence type="ECO:0000256" key="1">
    <source>
        <dbReference type="ARBA" id="ARBA00023125"/>
    </source>
</evidence>
<reference evidence="5" key="2">
    <citation type="submission" date="2023-07" db="EMBL/GenBank/DDBJ databases">
        <title>Shewanella mangrovi sp. nov., an acetaldehyde- degrading bacterium isolated from mangrove sediment.</title>
        <authorList>
            <person name="Liu Y."/>
        </authorList>
    </citation>
    <scope>NUCLEOTIDE SEQUENCE [LARGE SCALE GENOMIC DNA]</scope>
    <source>
        <strain evidence="5">C32</strain>
    </source>
</reference>
<evidence type="ECO:0000313" key="4">
    <source>
        <dbReference type="EMBL" id="MCS4557652.1"/>
    </source>
</evidence>
<proteinExistence type="predicted"/>
<reference evidence="4 5" key="1">
    <citation type="submission" date="2022-02" db="EMBL/GenBank/DDBJ databases">
        <authorList>
            <person name="Zhuang L."/>
        </authorList>
    </citation>
    <scope>NUCLEOTIDE SEQUENCE [LARGE SCALE GENOMIC DNA]</scope>
    <source>
        <strain evidence="4 5">C32</strain>
    </source>
</reference>
<dbReference type="Proteomes" id="UP001201549">
    <property type="component" value="Unassembled WGS sequence"/>
</dbReference>
<dbReference type="PROSITE" id="PS50977">
    <property type="entry name" value="HTH_TETR_2"/>
    <property type="match status" value="1"/>
</dbReference>
<organism evidence="4 5">
    <name type="scientific">Shewanella electrica</name>
    <dbReference type="NCBI Taxonomy" id="515560"/>
    <lineage>
        <taxon>Bacteria</taxon>
        <taxon>Pseudomonadati</taxon>
        <taxon>Pseudomonadota</taxon>
        <taxon>Gammaproteobacteria</taxon>
        <taxon>Alteromonadales</taxon>
        <taxon>Shewanellaceae</taxon>
        <taxon>Shewanella</taxon>
    </lineage>
</organism>
<evidence type="ECO:0000313" key="5">
    <source>
        <dbReference type="Proteomes" id="UP001201549"/>
    </source>
</evidence>
<gene>
    <name evidence="4" type="ORF">L9G74_14475</name>
</gene>
<feature type="domain" description="HTH tetR-type" evidence="3">
    <location>
        <begin position="12"/>
        <end position="72"/>
    </location>
</feature>
<evidence type="ECO:0000259" key="3">
    <source>
        <dbReference type="PROSITE" id="PS50977"/>
    </source>
</evidence>
<dbReference type="EMBL" id="JAKOGG010000011">
    <property type="protein sequence ID" value="MCS4557652.1"/>
    <property type="molecule type" value="Genomic_DNA"/>
</dbReference>
<dbReference type="InterPro" id="IPR009057">
    <property type="entry name" value="Homeodomain-like_sf"/>
</dbReference>
<protein>
    <submittedName>
        <fullName evidence="4">TetR/AcrR family transcriptional regulator</fullName>
    </submittedName>
</protein>
<feature type="DNA-binding region" description="H-T-H motif" evidence="2">
    <location>
        <begin position="35"/>
        <end position="54"/>
    </location>
</feature>
<keyword evidence="5" id="KW-1185">Reference proteome</keyword>
<evidence type="ECO:0000256" key="2">
    <source>
        <dbReference type="PROSITE-ProRule" id="PRU00335"/>
    </source>
</evidence>
<dbReference type="RefSeq" id="WP_238897128.1">
    <property type="nucleotide sequence ID" value="NZ_JAKOGG010000011.1"/>
</dbReference>
<dbReference type="InterPro" id="IPR001647">
    <property type="entry name" value="HTH_TetR"/>
</dbReference>
<dbReference type="SUPFAM" id="SSF46689">
    <property type="entry name" value="Homeodomain-like"/>
    <property type="match status" value="1"/>
</dbReference>
<name>A0ABT2FMT5_9GAMM</name>
<accession>A0ABT2FMT5</accession>
<keyword evidence="1 2" id="KW-0238">DNA-binding</keyword>